<evidence type="ECO:0000256" key="1">
    <source>
        <dbReference type="ARBA" id="ARBA00001974"/>
    </source>
</evidence>
<dbReference type="InterPro" id="IPR013786">
    <property type="entry name" value="AcylCoA_DH/ox_N"/>
</dbReference>
<evidence type="ECO:0000256" key="5">
    <source>
        <dbReference type="ARBA" id="ARBA00023002"/>
    </source>
</evidence>
<dbReference type="PANTHER" id="PTHR43884">
    <property type="entry name" value="ACYL-COA DEHYDROGENASE"/>
    <property type="match status" value="1"/>
</dbReference>
<dbReference type="GO" id="GO:0003995">
    <property type="term" value="F:acyl-CoA dehydrogenase activity"/>
    <property type="evidence" value="ECO:0007669"/>
    <property type="project" value="TreeGrafter"/>
</dbReference>
<dbReference type="SUPFAM" id="SSF47203">
    <property type="entry name" value="Acyl-CoA dehydrogenase C-terminal domain-like"/>
    <property type="match status" value="1"/>
</dbReference>
<dbReference type="CDD" id="cd00567">
    <property type="entry name" value="ACAD"/>
    <property type="match status" value="1"/>
</dbReference>
<keyword evidence="5" id="KW-0560">Oxidoreductase</keyword>
<feature type="domain" description="Acyl-CoA dehydrogenase/oxidase N-terminal" evidence="7">
    <location>
        <begin position="6"/>
        <end position="119"/>
    </location>
</feature>
<dbReference type="Pfam" id="PF00441">
    <property type="entry name" value="Acyl-CoA_dh_1"/>
    <property type="match status" value="1"/>
</dbReference>
<dbReference type="Gene3D" id="1.20.140.10">
    <property type="entry name" value="Butyryl-CoA Dehydrogenase, subunit A, domain 3"/>
    <property type="match status" value="1"/>
</dbReference>
<keyword evidence="4" id="KW-0274">FAD</keyword>
<dbReference type="InterPro" id="IPR036250">
    <property type="entry name" value="AcylCo_DH-like_C"/>
</dbReference>
<evidence type="ECO:0000259" key="6">
    <source>
        <dbReference type="Pfam" id="PF00441"/>
    </source>
</evidence>
<evidence type="ECO:0000313" key="8">
    <source>
        <dbReference type="EMBL" id="TYB83224.1"/>
    </source>
</evidence>
<evidence type="ECO:0000256" key="2">
    <source>
        <dbReference type="ARBA" id="ARBA00009347"/>
    </source>
</evidence>
<evidence type="ECO:0000256" key="3">
    <source>
        <dbReference type="ARBA" id="ARBA00022630"/>
    </source>
</evidence>
<feature type="domain" description="Acyl-CoA dehydrogenase/oxidase C-terminal" evidence="6">
    <location>
        <begin position="226"/>
        <end position="368"/>
    </location>
</feature>
<dbReference type="Gene3D" id="2.40.110.10">
    <property type="entry name" value="Butyryl-CoA Dehydrogenase, subunit A, domain 2"/>
    <property type="match status" value="1"/>
</dbReference>
<comment type="caution">
    <text evidence="8">The sequence shown here is derived from an EMBL/GenBank/DDBJ whole genome shotgun (WGS) entry which is preliminary data.</text>
</comment>
<dbReference type="PANTHER" id="PTHR43884:SF20">
    <property type="entry name" value="ACYL-COA DEHYDROGENASE FADE28"/>
    <property type="match status" value="1"/>
</dbReference>
<name>A0A5D0RRL1_9RHOB</name>
<dbReference type="AlphaFoldDB" id="A0A5D0RRL1"/>
<evidence type="ECO:0000313" key="9">
    <source>
        <dbReference type="Proteomes" id="UP000322080"/>
    </source>
</evidence>
<proteinExistence type="inferred from homology"/>
<dbReference type="Pfam" id="PF02771">
    <property type="entry name" value="Acyl-CoA_dh_N"/>
    <property type="match status" value="1"/>
</dbReference>
<protein>
    <submittedName>
        <fullName evidence="8">Acyl-CoA dehydrogenase</fullName>
    </submittedName>
</protein>
<comment type="cofactor">
    <cofactor evidence="1">
        <name>FAD</name>
        <dbReference type="ChEBI" id="CHEBI:57692"/>
    </cofactor>
</comment>
<gene>
    <name evidence="8" type="ORF">FVF75_03325</name>
</gene>
<dbReference type="Proteomes" id="UP000322080">
    <property type="component" value="Unassembled WGS sequence"/>
</dbReference>
<dbReference type="InterPro" id="IPR009075">
    <property type="entry name" value="AcylCo_DH/oxidase_C"/>
</dbReference>
<dbReference type="InterPro" id="IPR046373">
    <property type="entry name" value="Acyl-CoA_Oxase/DH_mid-dom_sf"/>
</dbReference>
<keyword evidence="3" id="KW-0285">Flavoprotein</keyword>
<keyword evidence="9" id="KW-1185">Reference proteome</keyword>
<accession>A0A5D0RRL1</accession>
<dbReference type="GO" id="GO:0050660">
    <property type="term" value="F:flavin adenine dinucleotide binding"/>
    <property type="evidence" value="ECO:0007669"/>
    <property type="project" value="InterPro"/>
</dbReference>
<dbReference type="InterPro" id="IPR009100">
    <property type="entry name" value="AcylCoA_DH/oxidase_NM_dom_sf"/>
</dbReference>
<organism evidence="8 9">
    <name type="scientific">Maritimibacter fusiformis</name>
    <dbReference type="NCBI Taxonomy" id="2603819"/>
    <lineage>
        <taxon>Bacteria</taxon>
        <taxon>Pseudomonadati</taxon>
        <taxon>Pseudomonadota</taxon>
        <taxon>Alphaproteobacteria</taxon>
        <taxon>Rhodobacterales</taxon>
        <taxon>Roseobacteraceae</taxon>
        <taxon>Maritimibacter</taxon>
    </lineage>
</organism>
<dbReference type="RefSeq" id="WP_148376314.1">
    <property type="nucleotide sequence ID" value="NZ_VSIY01000003.1"/>
</dbReference>
<dbReference type="InterPro" id="IPR037069">
    <property type="entry name" value="AcylCoA_DH/ox_N_sf"/>
</dbReference>
<evidence type="ECO:0000259" key="7">
    <source>
        <dbReference type="Pfam" id="PF02771"/>
    </source>
</evidence>
<comment type="similarity">
    <text evidence="2">Belongs to the acyl-CoA dehydrogenase family.</text>
</comment>
<dbReference type="SUPFAM" id="SSF56645">
    <property type="entry name" value="Acyl-CoA dehydrogenase NM domain-like"/>
    <property type="match status" value="1"/>
</dbReference>
<sequence>MHLTLTPDQRMIRDEGARFLAERASSEKLRALIEAGTRWDRDLWQAIAAELGWCAIAVPEDEGGLGMGATEVLVLMELSGARLAPVPLWSTLCLATPLLLALGAGKARARLLERIVAGEAALAVALGDPGAADGGAATITARAEGEGWVLDGIAARVIDAEAADVILVPAVIDGGTALFALERDMGQEIAPLETLDATRPVARLTLDGVALPGSARLDADGLTADQMTRALDMAHLGLAAEQIGAARAVMDLTLDYIAERVQFGRTIASFQAIKHRCAALEVDMAEARALALGIAAEFDTASAEDIAGLRVLAGDLARKAAREAIQMHGGVAITWEYDPHFYFKRAQATAALLGPRDAHLERIAAALLDQGDAA</sequence>
<dbReference type="Gene3D" id="1.10.540.10">
    <property type="entry name" value="Acyl-CoA dehydrogenase/oxidase, N-terminal domain"/>
    <property type="match status" value="1"/>
</dbReference>
<evidence type="ECO:0000256" key="4">
    <source>
        <dbReference type="ARBA" id="ARBA00022827"/>
    </source>
</evidence>
<dbReference type="EMBL" id="VSIY01000003">
    <property type="protein sequence ID" value="TYB83224.1"/>
    <property type="molecule type" value="Genomic_DNA"/>
</dbReference>
<reference evidence="8 9" key="1">
    <citation type="submission" date="2019-08" db="EMBL/GenBank/DDBJ databases">
        <title>Identification of a novel species of the genus Boseongicola.</title>
        <authorList>
            <person name="Zhang X.-Q."/>
        </authorList>
    </citation>
    <scope>NUCLEOTIDE SEQUENCE [LARGE SCALE GENOMIC DNA]</scope>
    <source>
        <strain evidence="8 9">HY14</strain>
    </source>
</reference>